<dbReference type="PANTHER" id="PTHR33204">
    <property type="entry name" value="TRANSCRIPTIONAL REGULATOR, MARR FAMILY"/>
    <property type="match status" value="1"/>
</dbReference>
<evidence type="ECO:0000256" key="2">
    <source>
        <dbReference type="ARBA" id="ARBA00023125"/>
    </source>
</evidence>
<name>A0ABT9Z056_9BACI</name>
<dbReference type="InterPro" id="IPR036390">
    <property type="entry name" value="WH_DNA-bd_sf"/>
</dbReference>
<dbReference type="Pfam" id="PF01638">
    <property type="entry name" value="HxlR"/>
    <property type="match status" value="1"/>
</dbReference>
<keyword evidence="2 5" id="KW-0238">DNA-binding</keyword>
<protein>
    <submittedName>
        <fullName evidence="5">DNA-binding HxlR family transcriptional regulator</fullName>
    </submittedName>
</protein>
<reference evidence="5 6" key="1">
    <citation type="submission" date="2023-07" db="EMBL/GenBank/DDBJ databases">
        <title>Genomic Encyclopedia of Type Strains, Phase IV (KMG-IV): sequencing the most valuable type-strain genomes for metagenomic binning, comparative biology and taxonomic classification.</title>
        <authorList>
            <person name="Goeker M."/>
        </authorList>
    </citation>
    <scope>NUCLEOTIDE SEQUENCE [LARGE SCALE GENOMIC DNA]</scope>
    <source>
        <strain evidence="5 6">DSM 17723</strain>
    </source>
</reference>
<dbReference type="RefSeq" id="WP_145582330.1">
    <property type="nucleotide sequence ID" value="NZ_JAUSTZ010000002.1"/>
</dbReference>
<dbReference type="CDD" id="cd00090">
    <property type="entry name" value="HTH_ARSR"/>
    <property type="match status" value="1"/>
</dbReference>
<evidence type="ECO:0000256" key="3">
    <source>
        <dbReference type="ARBA" id="ARBA00023163"/>
    </source>
</evidence>
<dbReference type="SUPFAM" id="SSF46785">
    <property type="entry name" value="Winged helix' DNA-binding domain"/>
    <property type="match status" value="1"/>
</dbReference>
<organism evidence="5 6">
    <name type="scientific">Metabacillus niabensis</name>
    <dbReference type="NCBI Taxonomy" id="324854"/>
    <lineage>
        <taxon>Bacteria</taxon>
        <taxon>Bacillati</taxon>
        <taxon>Bacillota</taxon>
        <taxon>Bacilli</taxon>
        <taxon>Bacillales</taxon>
        <taxon>Bacillaceae</taxon>
        <taxon>Metabacillus</taxon>
    </lineage>
</organism>
<dbReference type="Proteomes" id="UP001232245">
    <property type="component" value="Unassembled WGS sequence"/>
</dbReference>
<gene>
    <name evidence="5" type="ORF">J2S02_001575</name>
</gene>
<evidence type="ECO:0000259" key="4">
    <source>
        <dbReference type="PROSITE" id="PS51118"/>
    </source>
</evidence>
<keyword evidence="1" id="KW-0805">Transcription regulation</keyword>
<accession>A0ABT9Z056</accession>
<evidence type="ECO:0000313" key="6">
    <source>
        <dbReference type="Proteomes" id="UP001232245"/>
    </source>
</evidence>
<dbReference type="InterPro" id="IPR036388">
    <property type="entry name" value="WH-like_DNA-bd_sf"/>
</dbReference>
<dbReference type="PROSITE" id="PS51118">
    <property type="entry name" value="HTH_HXLR"/>
    <property type="match status" value="1"/>
</dbReference>
<comment type="caution">
    <text evidence="5">The sequence shown here is derived from an EMBL/GenBank/DDBJ whole genome shotgun (WGS) entry which is preliminary data.</text>
</comment>
<dbReference type="InterPro" id="IPR002577">
    <property type="entry name" value="HTH_HxlR"/>
</dbReference>
<sequence>MKIQLCPKMETAFRLLGKRWIGIIIHVLLDGPKRFKDLTEIIPGISQKMLSERLKELEQAGLVERFVYDETPVKVTYQLTQKGESLEGVMKELNKWANTFCTPKEDLDKS</sequence>
<evidence type="ECO:0000313" key="5">
    <source>
        <dbReference type="EMBL" id="MDQ0225246.1"/>
    </source>
</evidence>
<feature type="domain" description="HTH hxlR-type" evidence="4">
    <location>
        <begin position="6"/>
        <end position="105"/>
    </location>
</feature>
<evidence type="ECO:0000256" key="1">
    <source>
        <dbReference type="ARBA" id="ARBA00023015"/>
    </source>
</evidence>
<dbReference type="EMBL" id="JAUSTZ010000002">
    <property type="protein sequence ID" value="MDQ0225246.1"/>
    <property type="molecule type" value="Genomic_DNA"/>
</dbReference>
<dbReference type="GO" id="GO:0003677">
    <property type="term" value="F:DNA binding"/>
    <property type="evidence" value="ECO:0007669"/>
    <property type="project" value="UniProtKB-KW"/>
</dbReference>
<keyword evidence="3" id="KW-0804">Transcription</keyword>
<dbReference type="InterPro" id="IPR011991">
    <property type="entry name" value="ArsR-like_HTH"/>
</dbReference>
<proteinExistence type="predicted"/>
<dbReference type="PANTHER" id="PTHR33204:SF37">
    <property type="entry name" value="HTH-TYPE TRANSCRIPTIONAL REGULATOR YODB"/>
    <property type="match status" value="1"/>
</dbReference>
<keyword evidence="6" id="KW-1185">Reference proteome</keyword>
<dbReference type="Gene3D" id="1.10.10.10">
    <property type="entry name" value="Winged helix-like DNA-binding domain superfamily/Winged helix DNA-binding domain"/>
    <property type="match status" value="1"/>
</dbReference>